<reference evidence="1 2" key="1">
    <citation type="submission" date="2019-07" db="EMBL/GenBank/DDBJ databases">
        <title>Whole genome shotgun sequence of Segetibacter aerophilus NBRC 106135.</title>
        <authorList>
            <person name="Hosoyama A."/>
            <person name="Uohara A."/>
            <person name="Ohji S."/>
            <person name="Ichikawa N."/>
        </authorList>
    </citation>
    <scope>NUCLEOTIDE SEQUENCE [LARGE SCALE GENOMIC DNA]</scope>
    <source>
        <strain evidence="1 2">NBRC 106135</strain>
    </source>
</reference>
<accession>A0A512BJ78</accession>
<name>A0A512BJ78_9BACT</name>
<proteinExistence type="predicted"/>
<evidence type="ECO:0000313" key="1">
    <source>
        <dbReference type="EMBL" id="GEO11877.1"/>
    </source>
</evidence>
<sequence>MPQEIFTIQVPYKSTIIEVEIRAMLNDCDGSGDYQVWTNGEHVFTIYPDVNVRNNPCWQLKPEFEGVETTFICNIGMQIERHYL</sequence>
<gene>
    <name evidence="1" type="ORF">SAE01_43730</name>
</gene>
<dbReference type="Proteomes" id="UP000321513">
    <property type="component" value="Unassembled WGS sequence"/>
</dbReference>
<protein>
    <submittedName>
        <fullName evidence="1">Uncharacterized protein</fullName>
    </submittedName>
</protein>
<dbReference type="AlphaFoldDB" id="A0A512BJ78"/>
<keyword evidence="2" id="KW-1185">Reference proteome</keyword>
<comment type="caution">
    <text evidence="1">The sequence shown here is derived from an EMBL/GenBank/DDBJ whole genome shotgun (WGS) entry which is preliminary data.</text>
</comment>
<organism evidence="1 2">
    <name type="scientific">Segetibacter aerophilus</name>
    <dbReference type="NCBI Taxonomy" id="670293"/>
    <lineage>
        <taxon>Bacteria</taxon>
        <taxon>Pseudomonadati</taxon>
        <taxon>Bacteroidota</taxon>
        <taxon>Chitinophagia</taxon>
        <taxon>Chitinophagales</taxon>
        <taxon>Chitinophagaceae</taxon>
        <taxon>Segetibacter</taxon>
    </lineage>
</organism>
<dbReference type="EMBL" id="BJYT01000031">
    <property type="protein sequence ID" value="GEO11877.1"/>
    <property type="molecule type" value="Genomic_DNA"/>
</dbReference>
<evidence type="ECO:0000313" key="2">
    <source>
        <dbReference type="Proteomes" id="UP000321513"/>
    </source>
</evidence>